<accession>A0A328TM02</accession>
<keyword evidence="1" id="KW-0805">Transcription regulation</keyword>
<dbReference type="AlphaFoldDB" id="A0A328TM02"/>
<keyword evidence="3" id="KW-0804">Transcription</keyword>
<dbReference type="SUPFAM" id="SSF48008">
    <property type="entry name" value="GntR ligand-binding domain-like"/>
    <property type="match status" value="1"/>
</dbReference>
<dbReference type="EMBL" id="LJAM02000358">
    <property type="protein sequence ID" value="RAP70402.1"/>
    <property type="molecule type" value="Genomic_DNA"/>
</dbReference>
<keyword evidence="2" id="KW-0238">DNA-binding</keyword>
<sequence>QSMGMTGISRSQVSSIISALAARDSEAAIAAMRAYILSFQRALLGQ</sequence>
<proteinExistence type="predicted"/>
<evidence type="ECO:0000256" key="2">
    <source>
        <dbReference type="ARBA" id="ARBA00023125"/>
    </source>
</evidence>
<protein>
    <submittedName>
        <fullName evidence="4">Uncharacterized protein</fullName>
    </submittedName>
</protein>
<keyword evidence="5" id="KW-1185">Reference proteome</keyword>
<dbReference type="Proteomes" id="UP000244334">
    <property type="component" value="Unassembled WGS sequence"/>
</dbReference>
<dbReference type="InterPro" id="IPR008920">
    <property type="entry name" value="TF_FadR/GntR_C"/>
</dbReference>
<gene>
    <name evidence="4" type="ORF">ACZ87_02793</name>
</gene>
<dbReference type="GO" id="GO:0003677">
    <property type="term" value="F:DNA binding"/>
    <property type="evidence" value="ECO:0007669"/>
    <property type="project" value="UniProtKB-KW"/>
</dbReference>
<feature type="non-terminal residue" evidence="4">
    <location>
        <position position="1"/>
    </location>
</feature>
<reference evidence="4" key="1">
    <citation type="submission" date="2018-04" db="EMBL/GenBank/DDBJ databases">
        <title>Genomes of the Obligate Erwinia dacicola and Facultative Enterobacter sp. OLF Endosymbionts of the Olive Fruit fly, Bactrocera oleae.</title>
        <authorList>
            <person name="Estes A.M."/>
            <person name="Hearn D.J."/>
            <person name="Agarwal S."/>
            <person name="Pierson E.A."/>
            <person name="Dunning-Hotopp J.C."/>
        </authorList>
    </citation>
    <scope>NUCLEOTIDE SEQUENCE [LARGE SCALE GENOMIC DNA]</scope>
    <source>
        <strain evidence="4">Oroville</strain>
    </source>
</reference>
<evidence type="ECO:0000313" key="4">
    <source>
        <dbReference type="EMBL" id="RAP70402.1"/>
    </source>
</evidence>
<evidence type="ECO:0000256" key="1">
    <source>
        <dbReference type="ARBA" id="ARBA00023015"/>
    </source>
</evidence>
<evidence type="ECO:0000313" key="5">
    <source>
        <dbReference type="Proteomes" id="UP000244334"/>
    </source>
</evidence>
<evidence type="ECO:0000256" key="3">
    <source>
        <dbReference type="ARBA" id="ARBA00023163"/>
    </source>
</evidence>
<name>A0A328TM02_9GAMM</name>
<comment type="caution">
    <text evidence="4">The sequence shown here is derived from an EMBL/GenBank/DDBJ whole genome shotgun (WGS) entry which is preliminary data.</text>
</comment>
<organism evidence="4 5">
    <name type="scientific">Candidatus Erwinia dacicola</name>
    <dbReference type="NCBI Taxonomy" id="252393"/>
    <lineage>
        <taxon>Bacteria</taxon>
        <taxon>Pseudomonadati</taxon>
        <taxon>Pseudomonadota</taxon>
        <taxon>Gammaproteobacteria</taxon>
        <taxon>Enterobacterales</taxon>
        <taxon>Erwiniaceae</taxon>
        <taxon>Erwinia</taxon>
    </lineage>
</organism>